<reference evidence="1 2" key="1">
    <citation type="submission" date="2018-05" db="EMBL/GenBank/DDBJ databases">
        <title>Paenibacillus flagellatus sp. nov., isolated from selenium mineral soil.</title>
        <authorList>
            <person name="Dai X."/>
        </authorList>
    </citation>
    <scope>NUCLEOTIDE SEQUENCE [LARGE SCALE GENOMIC DNA]</scope>
    <source>
        <strain evidence="1 2">DXL2</strain>
    </source>
</reference>
<name>A0A2V5K470_9BACL</name>
<dbReference type="OrthoDB" id="7869153at2"/>
<dbReference type="Gene3D" id="3.30.470.20">
    <property type="entry name" value="ATP-grasp fold, B domain"/>
    <property type="match status" value="1"/>
</dbReference>
<dbReference type="AlphaFoldDB" id="A0A2V5K470"/>
<organism evidence="1 2">
    <name type="scientific">Paenibacillus flagellatus</name>
    <dbReference type="NCBI Taxonomy" id="2211139"/>
    <lineage>
        <taxon>Bacteria</taxon>
        <taxon>Bacillati</taxon>
        <taxon>Bacillota</taxon>
        <taxon>Bacilli</taxon>
        <taxon>Bacillales</taxon>
        <taxon>Paenibacillaceae</taxon>
        <taxon>Paenibacillus</taxon>
    </lineage>
</organism>
<dbReference type="RefSeq" id="WP_110842072.1">
    <property type="nucleotide sequence ID" value="NZ_QJVJ01000009.1"/>
</dbReference>
<dbReference type="Proteomes" id="UP000247476">
    <property type="component" value="Unassembled WGS sequence"/>
</dbReference>
<evidence type="ECO:0000313" key="1">
    <source>
        <dbReference type="EMBL" id="PYI52704.1"/>
    </source>
</evidence>
<sequence>MPNSPNAVSSKLVKTRLLVRDRELSRHVPDTREFARRVLAEMLDRYGLVYLKPDTGSLGVGVMRIEKRGREYRCQSGVNMFAFRSVSGMFGFVRSRMGGRRYLIQQGIRTLTREGRPFDFRVMIQKNPSRRWEPTGTVGRVARPRKAVTNGSQGGTIFRAVDLLRPFARADGADKAVLRRMDRLARRTAARFGRAYPAMNELGLDIAVDRRLYPWILEVNTRPDPCPFTKLDDNSAIRKIVAYGRAYGRKYELTCSRAKKAPKPDR</sequence>
<comment type="caution">
    <text evidence="1">The sequence shown here is derived from an EMBL/GenBank/DDBJ whole genome shotgun (WGS) entry which is preliminary data.</text>
</comment>
<dbReference type="InterPro" id="IPR026838">
    <property type="entry name" value="YheC/D"/>
</dbReference>
<dbReference type="EMBL" id="QJVJ01000009">
    <property type="protein sequence ID" value="PYI52704.1"/>
    <property type="molecule type" value="Genomic_DNA"/>
</dbReference>
<dbReference type="Pfam" id="PF14398">
    <property type="entry name" value="ATPgrasp_YheCD"/>
    <property type="match status" value="1"/>
</dbReference>
<keyword evidence="2" id="KW-1185">Reference proteome</keyword>
<evidence type="ECO:0000313" key="2">
    <source>
        <dbReference type="Proteomes" id="UP000247476"/>
    </source>
</evidence>
<accession>A0A2V5K470</accession>
<protein>
    <recommendedName>
        <fullName evidence="3">ATP-grasp domain-containing protein</fullName>
    </recommendedName>
</protein>
<gene>
    <name evidence="1" type="ORF">DLM86_20085</name>
</gene>
<proteinExistence type="predicted"/>
<dbReference type="SUPFAM" id="SSF56059">
    <property type="entry name" value="Glutathione synthetase ATP-binding domain-like"/>
    <property type="match status" value="1"/>
</dbReference>
<evidence type="ECO:0008006" key="3">
    <source>
        <dbReference type="Google" id="ProtNLM"/>
    </source>
</evidence>